<dbReference type="OrthoDB" id="935506at2"/>
<dbReference type="Proteomes" id="UP000240357">
    <property type="component" value="Unassembled WGS sequence"/>
</dbReference>
<feature type="transmembrane region" description="Helical" evidence="1">
    <location>
        <begin position="325"/>
        <end position="352"/>
    </location>
</feature>
<feature type="transmembrane region" description="Helical" evidence="1">
    <location>
        <begin position="263"/>
        <end position="284"/>
    </location>
</feature>
<evidence type="ECO:0000313" key="2">
    <source>
        <dbReference type="EMBL" id="PSR52545.1"/>
    </source>
</evidence>
<feature type="transmembrane region" description="Helical" evidence="1">
    <location>
        <begin position="222"/>
        <end position="243"/>
    </location>
</feature>
<dbReference type="EMBL" id="PYFT01000001">
    <property type="protein sequence ID" value="PSR52545.1"/>
    <property type="molecule type" value="Genomic_DNA"/>
</dbReference>
<evidence type="ECO:0000313" key="3">
    <source>
        <dbReference type="Proteomes" id="UP000240357"/>
    </source>
</evidence>
<organism evidence="2 3">
    <name type="scientific">Adhaeribacter arboris</name>
    <dbReference type="NCBI Taxonomy" id="2072846"/>
    <lineage>
        <taxon>Bacteria</taxon>
        <taxon>Pseudomonadati</taxon>
        <taxon>Bacteroidota</taxon>
        <taxon>Cytophagia</taxon>
        <taxon>Cytophagales</taxon>
        <taxon>Hymenobacteraceae</taxon>
        <taxon>Adhaeribacter</taxon>
    </lineage>
</organism>
<keyword evidence="1" id="KW-0472">Membrane</keyword>
<name>A0A2T2YAK0_9BACT</name>
<dbReference type="AlphaFoldDB" id="A0A2T2YAK0"/>
<gene>
    <name evidence="2" type="ORF">AHMF7605_02890</name>
</gene>
<comment type="caution">
    <text evidence="2">The sequence shown here is derived from an EMBL/GenBank/DDBJ whole genome shotgun (WGS) entry which is preliminary data.</text>
</comment>
<keyword evidence="1" id="KW-1133">Transmembrane helix</keyword>
<sequence>MRPLLVIWQKVIIYPFYRDNTGFFFFWTMLLVVFQNPGNRLFTEPFLSAVIQTPVVLAVILGALFLYFLKCYQYVKTKLVQPENEFLFVTSQLPPKKVWLSWLLVFGCLYAPAFFYLGLLTRSSLLLKTNFISFGLASFGLVLAVLFTGYFTILHRQLKIEKTYYLSRNFRVSPAFNHYFFVLSKYSWYEAKSVFLLSKVFTLLLTWSFLKVYPPSEYGIRPVAVGFLMGLVGHGLLVFRTHVFEEERLLLLRQLPFRTRQRFWLLLLTYGFILLPEVLFFISFTRIHFSIWGVITFYGFGLSFLLLLHTLLYRPITQEKYYRQIFYLFISLLFLILFSVPLWILAVLGIGFSLSLLNRYYYRFEATW</sequence>
<protein>
    <submittedName>
        <fullName evidence="2">Uncharacterized protein</fullName>
    </submittedName>
</protein>
<keyword evidence="1" id="KW-0812">Transmembrane</keyword>
<keyword evidence="3" id="KW-1185">Reference proteome</keyword>
<feature type="transmembrane region" description="Helical" evidence="1">
    <location>
        <begin position="131"/>
        <end position="153"/>
    </location>
</feature>
<dbReference type="RefSeq" id="WP_106926271.1">
    <property type="nucleotide sequence ID" value="NZ_PYFT01000001.1"/>
</dbReference>
<feature type="transmembrane region" description="Helical" evidence="1">
    <location>
        <begin position="98"/>
        <end position="119"/>
    </location>
</feature>
<evidence type="ECO:0000256" key="1">
    <source>
        <dbReference type="SAM" id="Phobius"/>
    </source>
</evidence>
<accession>A0A2T2YAK0</accession>
<feature type="transmembrane region" description="Helical" evidence="1">
    <location>
        <begin position="290"/>
        <end position="313"/>
    </location>
</feature>
<feature type="transmembrane region" description="Helical" evidence="1">
    <location>
        <begin position="46"/>
        <end position="69"/>
    </location>
</feature>
<reference evidence="2 3" key="1">
    <citation type="submission" date="2018-03" db="EMBL/GenBank/DDBJ databases">
        <title>Adhaeribacter sp. HMF7605 Genome sequencing and assembly.</title>
        <authorList>
            <person name="Kang H."/>
            <person name="Kang J."/>
            <person name="Cha I."/>
            <person name="Kim H."/>
            <person name="Joh K."/>
        </authorList>
    </citation>
    <scope>NUCLEOTIDE SEQUENCE [LARGE SCALE GENOMIC DNA]</scope>
    <source>
        <strain evidence="2 3">HMF7605</strain>
    </source>
</reference>
<feature type="transmembrane region" description="Helical" evidence="1">
    <location>
        <begin position="193"/>
        <end position="210"/>
    </location>
</feature>
<proteinExistence type="predicted"/>
<feature type="transmembrane region" description="Helical" evidence="1">
    <location>
        <begin position="12"/>
        <end position="34"/>
    </location>
</feature>